<evidence type="ECO:0000313" key="2">
    <source>
        <dbReference type="Proteomes" id="UP000794436"/>
    </source>
</evidence>
<dbReference type="Proteomes" id="UP000794436">
    <property type="component" value="Unassembled WGS sequence"/>
</dbReference>
<sequence>MSNAADEELWNLLVLQNEAITARLREFHQQVVTYIHLTGEDPLTGNKERVPDENISLRERSAAQLSTPLISEAMAKWTRELCDPHGCVRDAQSMTAFTKRMTDNALTLEDKMQFIFILDLTFTKIRTAAQGATPSSSSLSSVFEKERGYEYLSDWFAGSCTYLDDANKSFSKLVLQFFLQHKPTMAYARKMVLQKLRQLQTYAVGRQAKAMIKETVEKYVS</sequence>
<gene>
    <name evidence="1" type="ORF">Poli38472_002820</name>
</gene>
<name>A0A8K1FB48_PYTOL</name>
<dbReference type="AlphaFoldDB" id="A0A8K1FB48"/>
<dbReference type="EMBL" id="SPLM01000144">
    <property type="protein sequence ID" value="TMW56895.1"/>
    <property type="molecule type" value="Genomic_DNA"/>
</dbReference>
<proteinExistence type="predicted"/>
<protein>
    <submittedName>
        <fullName evidence="1">Uncharacterized protein</fullName>
    </submittedName>
</protein>
<keyword evidence="2" id="KW-1185">Reference proteome</keyword>
<organism evidence="1 2">
    <name type="scientific">Pythium oligandrum</name>
    <name type="common">Mycoparasitic fungus</name>
    <dbReference type="NCBI Taxonomy" id="41045"/>
    <lineage>
        <taxon>Eukaryota</taxon>
        <taxon>Sar</taxon>
        <taxon>Stramenopiles</taxon>
        <taxon>Oomycota</taxon>
        <taxon>Peronosporomycetes</taxon>
        <taxon>Pythiales</taxon>
        <taxon>Pythiaceae</taxon>
        <taxon>Pythium</taxon>
    </lineage>
</organism>
<dbReference type="OrthoDB" id="156920at2759"/>
<reference evidence="1" key="1">
    <citation type="submission" date="2019-03" db="EMBL/GenBank/DDBJ databases">
        <title>Long read genome sequence of the mycoparasitic Pythium oligandrum ATCC 38472 isolated from sugarbeet rhizosphere.</title>
        <authorList>
            <person name="Gaulin E."/>
        </authorList>
    </citation>
    <scope>NUCLEOTIDE SEQUENCE</scope>
    <source>
        <strain evidence="1">ATCC 38472_TT</strain>
    </source>
</reference>
<accession>A0A8K1FB48</accession>
<evidence type="ECO:0000313" key="1">
    <source>
        <dbReference type="EMBL" id="TMW56895.1"/>
    </source>
</evidence>
<comment type="caution">
    <text evidence="1">The sequence shown here is derived from an EMBL/GenBank/DDBJ whole genome shotgun (WGS) entry which is preliminary data.</text>
</comment>